<name>A0A940DXG4_9BACT</name>
<gene>
    <name evidence="2" type="ORF">IAB75_10190</name>
</gene>
<evidence type="ECO:0000313" key="3">
    <source>
        <dbReference type="Proteomes" id="UP000725002"/>
    </source>
</evidence>
<sequence length="322" mass="35941">MENIMKKVTLVSPSDGLEISVLTCTPQKGARGIVQLVHGMCEHKERYIPFMEFLAEEGYASIIHDHRGHGESVRSSEDLGYFYEGGYIALIDDIKAVNSIAGKENPGLPVVLMGHSMGSMAVRSYLKRYEDTVQALIVCGSPSFNKAAGLAKWITKVYSVIAGERHRPDLIQRLAFGSFNRRFGKVDSHNAWVCSDPEIVREYDRDPLCNFQFTNDGFINLFSLMEDAYATDGWEVHNPEMPILFISGAEDPCLVSGRKFRQAVHAIGKAGYTNVRAKLYQGMRHEILNETGKRQVWEDVANFISGNPTPSMPVMVASMTRP</sequence>
<reference evidence="2" key="1">
    <citation type="submission" date="2020-10" db="EMBL/GenBank/DDBJ databases">
        <authorList>
            <person name="Gilroy R."/>
        </authorList>
    </citation>
    <scope>NUCLEOTIDE SEQUENCE</scope>
    <source>
        <strain evidence="2">G3-8215</strain>
    </source>
</reference>
<evidence type="ECO:0000259" key="1">
    <source>
        <dbReference type="Pfam" id="PF12146"/>
    </source>
</evidence>
<organism evidence="2 3">
    <name type="scientific">Candidatus Cryptobacteroides avicola</name>
    <dbReference type="NCBI Taxonomy" id="2840757"/>
    <lineage>
        <taxon>Bacteria</taxon>
        <taxon>Pseudomonadati</taxon>
        <taxon>Bacteroidota</taxon>
        <taxon>Bacteroidia</taxon>
        <taxon>Bacteroidales</taxon>
        <taxon>Candidatus Cryptobacteroides</taxon>
    </lineage>
</organism>
<dbReference type="SUPFAM" id="SSF53474">
    <property type="entry name" value="alpha/beta-Hydrolases"/>
    <property type="match status" value="1"/>
</dbReference>
<dbReference type="InterPro" id="IPR051044">
    <property type="entry name" value="MAG_DAG_Lipase"/>
</dbReference>
<accession>A0A940DXG4</accession>
<dbReference type="EMBL" id="JADILV010000074">
    <property type="protein sequence ID" value="MBO8484461.1"/>
    <property type="molecule type" value="Genomic_DNA"/>
</dbReference>
<protein>
    <submittedName>
        <fullName evidence="2">Alpha/beta hydrolase</fullName>
    </submittedName>
</protein>
<dbReference type="PANTHER" id="PTHR11614">
    <property type="entry name" value="PHOSPHOLIPASE-RELATED"/>
    <property type="match status" value="1"/>
</dbReference>
<dbReference type="Gene3D" id="3.40.50.1820">
    <property type="entry name" value="alpha/beta hydrolase"/>
    <property type="match status" value="1"/>
</dbReference>
<dbReference type="AlphaFoldDB" id="A0A940DXG4"/>
<comment type="caution">
    <text evidence="2">The sequence shown here is derived from an EMBL/GenBank/DDBJ whole genome shotgun (WGS) entry which is preliminary data.</text>
</comment>
<dbReference type="Pfam" id="PF12146">
    <property type="entry name" value="Hydrolase_4"/>
    <property type="match status" value="1"/>
</dbReference>
<evidence type="ECO:0000313" key="2">
    <source>
        <dbReference type="EMBL" id="MBO8484461.1"/>
    </source>
</evidence>
<dbReference type="InterPro" id="IPR022742">
    <property type="entry name" value="Hydrolase_4"/>
</dbReference>
<reference evidence="2" key="2">
    <citation type="journal article" date="2021" name="PeerJ">
        <title>Extensive microbial diversity within the chicken gut microbiome revealed by metagenomics and culture.</title>
        <authorList>
            <person name="Gilroy R."/>
            <person name="Ravi A."/>
            <person name="Getino M."/>
            <person name="Pursley I."/>
            <person name="Horton D.L."/>
            <person name="Alikhan N.F."/>
            <person name="Baker D."/>
            <person name="Gharbi K."/>
            <person name="Hall N."/>
            <person name="Watson M."/>
            <person name="Adriaenssens E.M."/>
            <person name="Foster-Nyarko E."/>
            <person name="Jarju S."/>
            <person name="Secka A."/>
            <person name="Antonio M."/>
            <person name="Oren A."/>
            <person name="Chaudhuri R.R."/>
            <person name="La Ragione R."/>
            <person name="Hildebrand F."/>
            <person name="Pallen M.J."/>
        </authorList>
    </citation>
    <scope>NUCLEOTIDE SEQUENCE</scope>
    <source>
        <strain evidence="2">G3-8215</strain>
    </source>
</reference>
<dbReference type="Proteomes" id="UP000725002">
    <property type="component" value="Unassembled WGS sequence"/>
</dbReference>
<feature type="domain" description="Serine aminopeptidase S33" evidence="1">
    <location>
        <begin position="30"/>
        <end position="291"/>
    </location>
</feature>
<dbReference type="GO" id="GO:0016787">
    <property type="term" value="F:hydrolase activity"/>
    <property type="evidence" value="ECO:0007669"/>
    <property type="project" value="UniProtKB-KW"/>
</dbReference>
<proteinExistence type="predicted"/>
<keyword evidence="2" id="KW-0378">Hydrolase</keyword>
<dbReference type="InterPro" id="IPR029058">
    <property type="entry name" value="AB_hydrolase_fold"/>
</dbReference>